<keyword evidence="3" id="KW-1185">Reference proteome</keyword>
<gene>
    <name evidence="2" type="ORF">E4Z66_11715</name>
</gene>
<feature type="domain" description="Co-chaperone DjlA N-terminal" evidence="1">
    <location>
        <begin position="22"/>
        <end position="139"/>
    </location>
</feature>
<dbReference type="InterPro" id="IPR029024">
    <property type="entry name" value="TerB-like"/>
</dbReference>
<dbReference type="Pfam" id="PF05099">
    <property type="entry name" value="TerB"/>
    <property type="match status" value="1"/>
</dbReference>
<organism evidence="2 3">
    <name type="scientific">Aliishimia ponticola</name>
    <dbReference type="NCBI Taxonomy" id="2499833"/>
    <lineage>
        <taxon>Bacteria</taxon>
        <taxon>Pseudomonadati</taxon>
        <taxon>Pseudomonadota</taxon>
        <taxon>Alphaproteobacteria</taxon>
        <taxon>Rhodobacterales</taxon>
        <taxon>Paracoccaceae</taxon>
        <taxon>Aliishimia</taxon>
    </lineage>
</organism>
<evidence type="ECO:0000313" key="3">
    <source>
        <dbReference type="Proteomes" id="UP000306602"/>
    </source>
</evidence>
<name>A0A4S4N9B0_9RHOB</name>
<dbReference type="InterPro" id="IPR007791">
    <property type="entry name" value="DjlA_N"/>
</dbReference>
<reference evidence="2 3" key="1">
    <citation type="submission" date="2019-04" db="EMBL/GenBank/DDBJ databases">
        <title>Shimia ponticola sp. nov., isolated from seawater.</title>
        <authorList>
            <person name="Kim Y.-O."/>
            <person name="Yoon J.-H."/>
        </authorList>
    </citation>
    <scope>NUCLEOTIDE SEQUENCE [LARGE SCALE GENOMIC DNA]</scope>
    <source>
        <strain evidence="2 3">MYP11</strain>
    </source>
</reference>
<accession>A0A4S4N9B0</accession>
<dbReference type="Gene3D" id="1.10.3680.10">
    <property type="entry name" value="TerB-like"/>
    <property type="match status" value="1"/>
</dbReference>
<evidence type="ECO:0000259" key="1">
    <source>
        <dbReference type="Pfam" id="PF05099"/>
    </source>
</evidence>
<protein>
    <submittedName>
        <fullName evidence="2">TerB family tellurite resistance protein</fullName>
    </submittedName>
</protein>
<dbReference type="SUPFAM" id="SSF158682">
    <property type="entry name" value="TerB-like"/>
    <property type="match status" value="1"/>
</dbReference>
<dbReference type="AlphaFoldDB" id="A0A4S4N9B0"/>
<dbReference type="Proteomes" id="UP000306602">
    <property type="component" value="Unassembled WGS sequence"/>
</dbReference>
<dbReference type="RefSeq" id="WP_136463219.1">
    <property type="nucleotide sequence ID" value="NZ_SRKY01000003.1"/>
</dbReference>
<comment type="caution">
    <text evidence="2">The sequence shown here is derived from an EMBL/GenBank/DDBJ whole genome shotgun (WGS) entry which is preliminary data.</text>
</comment>
<dbReference type="EMBL" id="SRKY01000003">
    <property type="protein sequence ID" value="THH35749.1"/>
    <property type="molecule type" value="Genomic_DNA"/>
</dbReference>
<dbReference type="OrthoDB" id="5402150at2"/>
<dbReference type="CDD" id="cd07313">
    <property type="entry name" value="terB_like_2"/>
    <property type="match status" value="1"/>
</dbReference>
<proteinExistence type="predicted"/>
<sequence>MFERLFPRKKRDPKPLPQPDSQLALGALLIRVALADRQYKLAEVAAIDRILQATFGIGPLEAAKLRAVCTDLEMHAADKAEFAKILRDEVDYAERMGLAHAMWQVVMADGESHSLEEGVVEEIETALGLSEEDCAAARAAALGAGE</sequence>
<evidence type="ECO:0000313" key="2">
    <source>
        <dbReference type="EMBL" id="THH35749.1"/>
    </source>
</evidence>